<evidence type="ECO:0000313" key="2">
    <source>
        <dbReference type="Proteomes" id="UP000828941"/>
    </source>
</evidence>
<proteinExistence type="predicted"/>
<accession>A0ACB9PRP4</accession>
<name>A0ACB9PRP4_BAUVA</name>
<keyword evidence="2" id="KW-1185">Reference proteome</keyword>
<comment type="caution">
    <text evidence="1">The sequence shown here is derived from an EMBL/GenBank/DDBJ whole genome shotgun (WGS) entry which is preliminary data.</text>
</comment>
<gene>
    <name evidence="1" type="ORF">L6164_009863</name>
</gene>
<evidence type="ECO:0000313" key="1">
    <source>
        <dbReference type="EMBL" id="KAI4349250.1"/>
    </source>
</evidence>
<protein>
    <submittedName>
        <fullName evidence="1">Uncharacterized protein</fullName>
    </submittedName>
</protein>
<dbReference type="EMBL" id="CM039429">
    <property type="protein sequence ID" value="KAI4349250.1"/>
    <property type="molecule type" value="Genomic_DNA"/>
</dbReference>
<organism evidence="1 2">
    <name type="scientific">Bauhinia variegata</name>
    <name type="common">Purple orchid tree</name>
    <name type="synonym">Phanera variegata</name>
    <dbReference type="NCBI Taxonomy" id="167791"/>
    <lineage>
        <taxon>Eukaryota</taxon>
        <taxon>Viridiplantae</taxon>
        <taxon>Streptophyta</taxon>
        <taxon>Embryophyta</taxon>
        <taxon>Tracheophyta</taxon>
        <taxon>Spermatophyta</taxon>
        <taxon>Magnoliopsida</taxon>
        <taxon>eudicotyledons</taxon>
        <taxon>Gunneridae</taxon>
        <taxon>Pentapetalae</taxon>
        <taxon>rosids</taxon>
        <taxon>fabids</taxon>
        <taxon>Fabales</taxon>
        <taxon>Fabaceae</taxon>
        <taxon>Cercidoideae</taxon>
        <taxon>Cercideae</taxon>
        <taxon>Bauhiniinae</taxon>
        <taxon>Bauhinia</taxon>
    </lineage>
</organism>
<sequence length="83" mass="8861">MGSPALYNKEGISLENPSGYDPLHIASSHGHQAIVRVLLDHDSELITTYGQSNATALVSATPRGHADVVDQLLAQDPKQLELS</sequence>
<reference evidence="1 2" key="1">
    <citation type="journal article" date="2022" name="DNA Res.">
        <title>Chromosomal-level genome assembly of the orchid tree Bauhinia variegata (Leguminosae; Cercidoideae) supports the allotetraploid origin hypothesis of Bauhinia.</title>
        <authorList>
            <person name="Zhong Y."/>
            <person name="Chen Y."/>
            <person name="Zheng D."/>
            <person name="Pang J."/>
            <person name="Liu Y."/>
            <person name="Luo S."/>
            <person name="Meng S."/>
            <person name="Qian L."/>
            <person name="Wei D."/>
            <person name="Dai S."/>
            <person name="Zhou R."/>
        </authorList>
    </citation>
    <scope>NUCLEOTIDE SEQUENCE [LARGE SCALE GENOMIC DNA]</scope>
    <source>
        <strain evidence="1">BV-YZ2020</strain>
    </source>
</reference>
<dbReference type="Proteomes" id="UP000828941">
    <property type="component" value="Chromosome 4"/>
</dbReference>